<proteinExistence type="predicted"/>
<gene>
    <name evidence="2" type="ORF">ENM31_02330</name>
</gene>
<dbReference type="Gene3D" id="2.30.130.10">
    <property type="entry name" value="PUA domain"/>
    <property type="match status" value="1"/>
</dbReference>
<feature type="domain" description="PUA" evidence="1">
    <location>
        <begin position="81"/>
        <end position="154"/>
    </location>
</feature>
<dbReference type="NCBIfam" id="TIGR00451">
    <property type="entry name" value="unchar_dom_2"/>
    <property type="match status" value="1"/>
</dbReference>
<organism evidence="2">
    <name type="scientific">Caldiarchaeum subterraneum</name>
    <dbReference type="NCBI Taxonomy" id="311458"/>
    <lineage>
        <taxon>Archaea</taxon>
        <taxon>Nitrososphaerota</taxon>
        <taxon>Candidatus Caldarchaeales</taxon>
        <taxon>Candidatus Caldarchaeaceae</taxon>
        <taxon>Candidatus Caldarchaeum</taxon>
    </lineage>
</organism>
<dbReference type="InterPro" id="IPR029402">
    <property type="entry name" value="TGT_C2"/>
</dbReference>
<sequence>MSSNKLRLRHARQLVSFLFNVDGKAYLPDDCVVEVSPSTGKIRRLWVGGKVLATVRPSDGRVSLTLEGGVRLASLLKDGRKSVVVDDKGEERVRNGFDVSPANIIAADESIVAGEEALVFNKSGDLLGVGRAVLSGEEMKYFKRGTAVKVRHKV</sequence>
<dbReference type="InterPro" id="IPR002478">
    <property type="entry name" value="PUA"/>
</dbReference>
<dbReference type="PROSITE" id="PS50890">
    <property type="entry name" value="PUA"/>
    <property type="match status" value="1"/>
</dbReference>
<protein>
    <submittedName>
        <fullName evidence="2">Pseudouridine synthase</fullName>
    </submittedName>
</protein>
<evidence type="ECO:0000259" key="1">
    <source>
        <dbReference type="SMART" id="SM00359"/>
    </source>
</evidence>
<reference evidence="2" key="1">
    <citation type="journal article" date="2020" name="mSystems">
        <title>Genome- and Community-Level Interaction Insights into Carbon Utilization and Element Cycling Functions of Hydrothermarchaeota in Hydrothermal Sediment.</title>
        <authorList>
            <person name="Zhou Z."/>
            <person name="Liu Y."/>
            <person name="Xu W."/>
            <person name="Pan J."/>
            <person name="Luo Z.H."/>
            <person name="Li M."/>
        </authorList>
    </citation>
    <scope>NUCLEOTIDE SEQUENCE [LARGE SCALE GENOMIC DNA]</scope>
    <source>
        <strain evidence="2">SpSt-1074</strain>
    </source>
</reference>
<dbReference type="AlphaFoldDB" id="A0A7J3VSW1"/>
<dbReference type="CDD" id="cd21149">
    <property type="entry name" value="PUA_archaeosine_TGT"/>
    <property type="match status" value="1"/>
</dbReference>
<dbReference type="InterPro" id="IPR038250">
    <property type="entry name" value="TGT_C2_sf"/>
</dbReference>
<evidence type="ECO:0000313" key="2">
    <source>
        <dbReference type="EMBL" id="HHM44119.1"/>
    </source>
</evidence>
<dbReference type="EMBL" id="DRXH01000079">
    <property type="protein sequence ID" value="HHM44119.1"/>
    <property type="molecule type" value="Genomic_DNA"/>
</dbReference>
<dbReference type="Gene3D" id="3.10.450.90">
    <property type="entry name" value="ArcTGT, C2 domain"/>
    <property type="match status" value="1"/>
</dbReference>
<comment type="caution">
    <text evidence="2">The sequence shown here is derived from an EMBL/GenBank/DDBJ whole genome shotgun (WGS) entry which is preliminary data.</text>
</comment>
<dbReference type="SMART" id="SM00359">
    <property type="entry name" value="PUA"/>
    <property type="match status" value="1"/>
</dbReference>
<accession>A0A7J3VSW1</accession>
<dbReference type="GO" id="GO:0003723">
    <property type="term" value="F:RNA binding"/>
    <property type="evidence" value="ECO:0007669"/>
    <property type="project" value="InterPro"/>
</dbReference>
<dbReference type="InterPro" id="IPR004521">
    <property type="entry name" value="Uncharacterised_CHP00451"/>
</dbReference>
<dbReference type="Pfam" id="PF01472">
    <property type="entry name" value="PUA"/>
    <property type="match status" value="1"/>
</dbReference>
<name>A0A7J3VSW1_CALS0</name>
<dbReference type="SUPFAM" id="SSF88697">
    <property type="entry name" value="PUA domain-like"/>
    <property type="match status" value="1"/>
</dbReference>
<dbReference type="SUPFAM" id="SSF88802">
    <property type="entry name" value="Pre-PUA domain"/>
    <property type="match status" value="1"/>
</dbReference>
<dbReference type="Pfam" id="PF14810">
    <property type="entry name" value="TGT_C2"/>
    <property type="match status" value="1"/>
</dbReference>
<dbReference type="InterPro" id="IPR036974">
    <property type="entry name" value="PUA_sf"/>
</dbReference>
<dbReference type="InterPro" id="IPR015947">
    <property type="entry name" value="PUA-like_sf"/>
</dbReference>